<dbReference type="PANTHER" id="PTHR24171:SF9">
    <property type="entry name" value="ANKYRIN REPEAT DOMAIN-CONTAINING PROTEIN 39"/>
    <property type="match status" value="1"/>
</dbReference>
<name>A0A8S3UMP0_MYTED</name>
<dbReference type="Gene3D" id="1.25.40.20">
    <property type="entry name" value="Ankyrin repeat-containing domain"/>
    <property type="match status" value="1"/>
</dbReference>
<dbReference type="SUPFAM" id="SSF48403">
    <property type="entry name" value="Ankyrin repeat"/>
    <property type="match status" value="1"/>
</dbReference>
<keyword evidence="4" id="KW-0326">Glycosidase</keyword>
<dbReference type="EC" id="3.2.1.-" evidence="4"/>
<proteinExistence type="predicted"/>
<dbReference type="PRINTS" id="PR01415">
    <property type="entry name" value="ANKYRIN"/>
</dbReference>
<evidence type="ECO:0000256" key="3">
    <source>
        <dbReference type="PROSITE-ProRule" id="PRU00023"/>
    </source>
</evidence>
<reference evidence="4" key="1">
    <citation type="submission" date="2021-03" db="EMBL/GenBank/DDBJ databases">
        <authorList>
            <person name="Bekaert M."/>
        </authorList>
    </citation>
    <scope>NUCLEOTIDE SEQUENCE</scope>
</reference>
<evidence type="ECO:0000256" key="2">
    <source>
        <dbReference type="ARBA" id="ARBA00023043"/>
    </source>
</evidence>
<evidence type="ECO:0000256" key="1">
    <source>
        <dbReference type="ARBA" id="ARBA00022737"/>
    </source>
</evidence>
<protein>
    <submittedName>
        <fullName evidence="4">CTBS</fullName>
        <ecNumber evidence="4">3.2.1.-</ecNumber>
    </submittedName>
</protein>
<feature type="repeat" description="ANK" evidence="3">
    <location>
        <begin position="6"/>
        <end position="38"/>
    </location>
</feature>
<feature type="repeat" description="ANK" evidence="3">
    <location>
        <begin position="39"/>
        <end position="68"/>
    </location>
</feature>
<gene>
    <name evidence="4" type="ORF">MEDL_59194</name>
</gene>
<keyword evidence="5" id="KW-1185">Reference proteome</keyword>
<dbReference type="Pfam" id="PF12796">
    <property type="entry name" value="Ank_2"/>
    <property type="match status" value="1"/>
</dbReference>
<dbReference type="AlphaFoldDB" id="A0A8S3UMP0"/>
<keyword evidence="4" id="KW-0378">Hydrolase</keyword>
<keyword evidence="2 3" id="KW-0040">ANK repeat</keyword>
<comment type="caution">
    <text evidence="4">The sequence shown here is derived from an EMBL/GenBank/DDBJ whole genome shotgun (WGS) entry which is preliminary data.</text>
</comment>
<dbReference type="PROSITE" id="PS50088">
    <property type="entry name" value="ANK_REPEAT"/>
    <property type="match status" value="2"/>
</dbReference>
<dbReference type="Proteomes" id="UP000683360">
    <property type="component" value="Unassembled WGS sequence"/>
</dbReference>
<accession>A0A8S3UMP0</accession>
<dbReference type="InterPro" id="IPR036691">
    <property type="entry name" value="Endo/exonu/phosph_ase_sf"/>
</dbReference>
<dbReference type="InterPro" id="IPR036770">
    <property type="entry name" value="Ankyrin_rpt-contain_sf"/>
</dbReference>
<evidence type="ECO:0000313" key="5">
    <source>
        <dbReference type="Proteomes" id="UP000683360"/>
    </source>
</evidence>
<dbReference type="GO" id="GO:0016798">
    <property type="term" value="F:hydrolase activity, acting on glycosyl bonds"/>
    <property type="evidence" value="ECO:0007669"/>
    <property type="project" value="UniProtKB-KW"/>
</dbReference>
<keyword evidence="1" id="KW-0677">Repeat</keyword>
<dbReference type="EMBL" id="CAJPWZ010002894">
    <property type="protein sequence ID" value="CAG2247280.1"/>
    <property type="molecule type" value="Genomic_DNA"/>
</dbReference>
<dbReference type="SMART" id="SM00248">
    <property type="entry name" value="ANK"/>
    <property type="match status" value="2"/>
</dbReference>
<dbReference type="PANTHER" id="PTHR24171">
    <property type="entry name" value="ANKYRIN REPEAT DOMAIN-CONTAINING PROTEIN 39-RELATED"/>
    <property type="match status" value="1"/>
</dbReference>
<dbReference type="Gene3D" id="3.60.10.10">
    <property type="entry name" value="Endonuclease/exonuclease/phosphatase"/>
    <property type="match status" value="1"/>
</dbReference>
<sequence length="529" mass="61579">MMFLFKGYSVLHQAASEGEHNYMKTLISLGANVSARNKKNQTPLHLARNKEVVELLIQNGADVNCKDSNGKIPLDYMEETYKQSHKNRKETQLTCILPWKPPCFGSNCDLTSELIKTGTCDTIMTSPDSFITDCDKPCRAKATMPISNVVIGTDEYLYHSNVPASMLFMGVPWHGYDYKCSKYLGNDEDVCMLPQKNNTCDFQSKKKMTFYDLDTKYHSYFEKNHKWSKFYSSNYFNVNDCVDILYKYHLSDYLTKFMDSGHFPSQRIWKRIVHRSIFEYELKEWQQRINIDSDFNIFKKIHKVFQPHPAWTVALDFPYLRKQANYIVSLCCLVHNTNSDSILCDKCGKLFTDPCIHAISSCDYLSDIRDEFWCELLCLNPITFSAFLGSLDDEDFCYILLSCETEFELDYILNNLELYDMSKVRCSMDTSKNSYGNMLLEMCKNNNIIILNGRVNGDKEGKFTCRQASVVDYFICTYDFLCFVVNMYVQDFFKLFSDVHSPLILSLNFKDGVEKMCILLRTAWKMQEK</sequence>
<dbReference type="OrthoDB" id="73875at2759"/>
<evidence type="ECO:0000313" key="4">
    <source>
        <dbReference type="EMBL" id="CAG2247280.1"/>
    </source>
</evidence>
<dbReference type="InterPro" id="IPR002110">
    <property type="entry name" value="Ankyrin_rpt"/>
</dbReference>
<organism evidence="4 5">
    <name type="scientific">Mytilus edulis</name>
    <name type="common">Blue mussel</name>
    <dbReference type="NCBI Taxonomy" id="6550"/>
    <lineage>
        <taxon>Eukaryota</taxon>
        <taxon>Metazoa</taxon>
        <taxon>Spiralia</taxon>
        <taxon>Lophotrochozoa</taxon>
        <taxon>Mollusca</taxon>
        <taxon>Bivalvia</taxon>
        <taxon>Autobranchia</taxon>
        <taxon>Pteriomorphia</taxon>
        <taxon>Mytilida</taxon>
        <taxon>Mytiloidea</taxon>
        <taxon>Mytilidae</taxon>
        <taxon>Mytilinae</taxon>
        <taxon>Mytilus</taxon>
    </lineage>
</organism>
<dbReference type="PROSITE" id="PS50297">
    <property type="entry name" value="ANK_REP_REGION"/>
    <property type="match status" value="1"/>
</dbReference>